<feature type="region of interest" description="Disordered" evidence="1">
    <location>
        <begin position="39"/>
        <end position="62"/>
    </location>
</feature>
<reference evidence="2" key="1">
    <citation type="submission" date="2021-05" db="EMBL/GenBank/DDBJ databases">
        <authorList>
            <person name="Alioto T."/>
            <person name="Alioto T."/>
            <person name="Gomez Garrido J."/>
        </authorList>
    </citation>
    <scope>NUCLEOTIDE SEQUENCE</scope>
</reference>
<dbReference type="EMBL" id="HBUF01061638">
    <property type="protein sequence ID" value="CAG6626078.1"/>
    <property type="molecule type" value="Transcribed_RNA"/>
</dbReference>
<dbReference type="EMBL" id="HBUF01399571">
    <property type="protein sequence ID" value="CAG6736504.1"/>
    <property type="molecule type" value="Transcribed_RNA"/>
</dbReference>
<protein>
    <submittedName>
        <fullName evidence="2">Uncharacterized protein</fullName>
    </submittedName>
</protein>
<dbReference type="EMBL" id="HBUF01567081">
    <property type="protein sequence ID" value="CAG6764960.1"/>
    <property type="molecule type" value="Transcribed_RNA"/>
</dbReference>
<dbReference type="AlphaFoldDB" id="A0A8D8Q6P8"/>
<feature type="compositionally biased region" description="Low complexity" evidence="1">
    <location>
        <begin position="107"/>
        <end position="123"/>
    </location>
</feature>
<name>A0A8D8Q6P8_9HEMI</name>
<dbReference type="EMBL" id="HBUF01244845">
    <property type="protein sequence ID" value="CAG6678120.1"/>
    <property type="molecule type" value="Transcribed_RNA"/>
</dbReference>
<dbReference type="EMBL" id="HBUF01399570">
    <property type="protein sequence ID" value="CAG6736502.1"/>
    <property type="molecule type" value="Transcribed_RNA"/>
</dbReference>
<evidence type="ECO:0000256" key="1">
    <source>
        <dbReference type="SAM" id="MobiDB-lite"/>
    </source>
</evidence>
<organism evidence="2">
    <name type="scientific">Cacopsylla melanoneura</name>
    <dbReference type="NCBI Taxonomy" id="428564"/>
    <lineage>
        <taxon>Eukaryota</taxon>
        <taxon>Metazoa</taxon>
        <taxon>Ecdysozoa</taxon>
        <taxon>Arthropoda</taxon>
        <taxon>Hexapoda</taxon>
        <taxon>Insecta</taxon>
        <taxon>Pterygota</taxon>
        <taxon>Neoptera</taxon>
        <taxon>Paraneoptera</taxon>
        <taxon>Hemiptera</taxon>
        <taxon>Sternorrhyncha</taxon>
        <taxon>Psylloidea</taxon>
        <taxon>Psyllidae</taxon>
        <taxon>Psyllinae</taxon>
        <taxon>Cacopsylla</taxon>
    </lineage>
</organism>
<evidence type="ECO:0000313" key="2">
    <source>
        <dbReference type="EMBL" id="CAG6626080.1"/>
    </source>
</evidence>
<sequence>MWTRMIPIQKPSTNVTSVIKPFPCVLRTRNTLANALAPPRSHLQNKCPPPRRHYHQRTSPQATNHRALSRLVCLVSFAITPMKHLSTCSTTTRANTISTLKCPDPPADANTSASTATNSVTPS</sequence>
<dbReference type="EMBL" id="HBUF01061639">
    <property type="protein sequence ID" value="CAG6626080.1"/>
    <property type="molecule type" value="Transcribed_RNA"/>
</dbReference>
<dbReference type="EMBL" id="HBUF01567082">
    <property type="protein sequence ID" value="CAG6764962.1"/>
    <property type="molecule type" value="Transcribed_RNA"/>
</dbReference>
<dbReference type="EMBL" id="HBUF01244846">
    <property type="protein sequence ID" value="CAG6678122.1"/>
    <property type="molecule type" value="Transcribed_RNA"/>
</dbReference>
<proteinExistence type="predicted"/>
<accession>A0A8D8Q6P8</accession>
<dbReference type="EMBL" id="HBUF01399569">
    <property type="protein sequence ID" value="CAG6736500.1"/>
    <property type="molecule type" value="Transcribed_RNA"/>
</dbReference>
<feature type="region of interest" description="Disordered" evidence="1">
    <location>
        <begin position="101"/>
        <end position="123"/>
    </location>
</feature>